<dbReference type="OrthoDB" id="9806940at2"/>
<dbReference type="Proteomes" id="UP000051913">
    <property type="component" value="Unassembled WGS sequence"/>
</dbReference>
<dbReference type="PANTHER" id="PTHR42940:SF8">
    <property type="entry name" value="VACUOLAR PROTEIN SORTING-ASSOCIATED PROTEIN 11"/>
    <property type="match status" value="1"/>
</dbReference>
<reference evidence="10 11" key="1">
    <citation type="submission" date="2014-03" db="EMBL/GenBank/DDBJ databases">
        <title>Bradyrhizobium valentinum sp. nov., isolated from effective nodules of Lupinus mariae-josephae, a lupine endemic of basic-lime soils in Eastern Spain.</title>
        <authorList>
            <person name="Duran D."/>
            <person name="Rey L."/>
            <person name="Navarro A."/>
            <person name="Busquets A."/>
            <person name="Imperial J."/>
            <person name="Ruiz-Argueso T."/>
        </authorList>
    </citation>
    <scope>NUCLEOTIDE SEQUENCE [LARGE SCALE GENOMIC DNA]</scope>
    <source>
        <strain evidence="10 11">LmjM3</strain>
    </source>
</reference>
<dbReference type="EC" id="1.1.1.1" evidence="3"/>
<keyword evidence="4 7" id="KW-0479">Metal-binding</keyword>
<keyword evidence="6" id="KW-0560">Oxidoreductase</keyword>
<evidence type="ECO:0000256" key="6">
    <source>
        <dbReference type="ARBA" id="ARBA00023002"/>
    </source>
</evidence>
<comment type="similarity">
    <text evidence="2 7">Belongs to the zinc-containing alcohol dehydrogenase family.</text>
</comment>
<dbReference type="Pfam" id="PF08240">
    <property type="entry name" value="ADH_N"/>
    <property type="match status" value="1"/>
</dbReference>
<keyword evidence="8" id="KW-0472">Membrane</keyword>
<keyword evidence="5 7" id="KW-0862">Zinc</keyword>
<evidence type="ECO:0000259" key="9">
    <source>
        <dbReference type="SMART" id="SM00829"/>
    </source>
</evidence>
<dbReference type="InterPro" id="IPR002328">
    <property type="entry name" value="ADH_Zn_CS"/>
</dbReference>
<dbReference type="CDD" id="cd08240">
    <property type="entry name" value="6_hydroxyhexanoate_dh_like"/>
    <property type="match status" value="1"/>
</dbReference>
<evidence type="ECO:0000313" key="11">
    <source>
        <dbReference type="Proteomes" id="UP000051913"/>
    </source>
</evidence>
<dbReference type="SUPFAM" id="SSF50129">
    <property type="entry name" value="GroES-like"/>
    <property type="match status" value="1"/>
</dbReference>
<dbReference type="PANTHER" id="PTHR42940">
    <property type="entry name" value="ALCOHOL DEHYDROGENASE 1-RELATED"/>
    <property type="match status" value="1"/>
</dbReference>
<dbReference type="InterPro" id="IPR020843">
    <property type="entry name" value="ER"/>
</dbReference>
<dbReference type="Gene3D" id="3.90.180.10">
    <property type="entry name" value="Medium-chain alcohol dehydrogenases, catalytic domain"/>
    <property type="match status" value="1"/>
</dbReference>
<dbReference type="Gene3D" id="3.40.50.720">
    <property type="entry name" value="NAD(P)-binding Rossmann-like Domain"/>
    <property type="match status" value="1"/>
</dbReference>
<dbReference type="SUPFAM" id="SSF51735">
    <property type="entry name" value="NAD(P)-binding Rossmann-fold domains"/>
    <property type="match status" value="1"/>
</dbReference>
<keyword evidence="8" id="KW-1133">Transmembrane helix</keyword>
<gene>
    <name evidence="10" type="ORF">CP49_00315</name>
</gene>
<evidence type="ECO:0000256" key="2">
    <source>
        <dbReference type="ARBA" id="ARBA00008072"/>
    </source>
</evidence>
<evidence type="ECO:0000313" key="10">
    <source>
        <dbReference type="EMBL" id="KRR05070.1"/>
    </source>
</evidence>
<dbReference type="Pfam" id="PF00107">
    <property type="entry name" value="ADH_zinc_N"/>
    <property type="match status" value="1"/>
</dbReference>
<evidence type="ECO:0000256" key="4">
    <source>
        <dbReference type="ARBA" id="ARBA00022723"/>
    </source>
</evidence>
<dbReference type="STRING" id="1518501.CQ10_11015"/>
<comment type="caution">
    <text evidence="10">The sequence shown here is derived from an EMBL/GenBank/DDBJ whole genome shotgun (WGS) entry which is preliminary data.</text>
</comment>
<dbReference type="InterPro" id="IPR011032">
    <property type="entry name" value="GroES-like_sf"/>
</dbReference>
<evidence type="ECO:0000256" key="8">
    <source>
        <dbReference type="SAM" id="Phobius"/>
    </source>
</evidence>
<evidence type="ECO:0000256" key="7">
    <source>
        <dbReference type="RuleBase" id="RU361277"/>
    </source>
</evidence>
<dbReference type="InterPro" id="IPR013149">
    <property type="entry name" value="ADH-like_C"/>
</dbReference>
<protein>
    <recommendedName>
        <fullName evidence="3">alcohol dehydrogenase</fullName>
        <ecNumber evidence="3">1.1.1.1</ecNumber>
    </recommendedName>
</protein>
<dbReference type="GO" id="GO:0005737">
    <property type="term" value="C:cytoplasm"/>
    <property type="evidence" value="ECO:0007669"/>
    <property type="project" value="TreeGrafter"/>
</dbReference>
<name>A0A0R3M1V4_9BRAD</name>
<proteinExistence type="inferred from homology"/>
<feature type="transmembrane region" description="Helical" evidence="8">
    <location>
        <begin position="179"/>
        <end position="201"/>
    </location>
</feature>
<dbReference type="InterPro" id="IPR036291">
    <property type="entry name" value="NAD(P)-bd_dom_sf"/>
</dbReference>
<evidence type="ECO:0000256" key="1">
    <source>
        <dbReference type="ARBA" id="ARBA00001947"/>
    </source>
</evidence>
<dbReference type="EMBL" id="LLXX01000119">
    <property type="protein sequence ID" value="KRR05070.1"/>
    <property type="molecule type" value="Genomic_DNA"/>
</dbReference>
<comment type="cofactor">
    <cofactor evidence="1 7">
        <name>Zn(2+)</name>
        <dbReference type="ChEBI" id="CHEBI:29105"/>
    </cofactor>
</comment>
<feature type="domain" description="Enoyl reductase (ER)" evidence="9">
    <location>
        <begin position="2"/>
        <end position="354"/>
    </location>
</feature>
<dbReference type="GO" id="GO:0008270">
    <property type="term" value="F:zinc ion binding"/>
    <property type="evidence" value="ECO:0007669"/>
    <property type="project" value="InterPro"/>
</dbReference>
<evidence type="ECO:0000256" key="5">
    <source>
        <dbReference type="ARBA" id="ARBA00022833"/>
    </source>
</evidence>
<keyword evidence="8" id="KW-0812">Transmembrane</keyword>
<dbReference type="PROSITE" id="PS00059">
    <property type="entry name" value="ADH_ZINC"/>
    <property type="match status" value="1"/>
</dbReference>
<dbReference type="InterPro" id="IPR013154">
    <property type="entry name" value="ADH-like_N"/>
</dbReference>
<dbReference type="RefSeq" id="WP_057851626.1">
    <property type="nucleotide sequence ID" value="NZ_LLXX01000119.1"/>
</dbReference>
<dbReference type="FunFam" id="3.90.180.10:FF:000071">
    <property type="entry name" value="NAD-dependent alcohol dehydrogenase"/>
    <property type="match status" value="1"/>
</dbReference>
<sequence length="356" mass="37108">MKSFQVAEFNAPLKEVDQETPQPTGTQVLIKVKAAGVCHSDLHIWEGGYDLGHGRKPLSLKDRGVSLPRTMGHETVGEVLAFGPDVTAADKGDLKVGDVALVYPWLGCGKCATCVGGDENMCVVKPNSLGVYCDGGYADHMTVPNPKYLLNLKGLDPVTAAPYACSGVTTYSALKKVEFAFNSPIVIFGAGGLGLMALSLLKAMGGKGAIVVDIDARKREAAETAGALGTVDGKAPDALEQLAKMAGGPIRAVIDLVGNAQTTQLGFDCLTKGGKLVIVGLFGGGATFALPLIPIKAITIQGSYVGNLRETQELLELVRNKMIAPIPVTTMPLAKANEALTDLQKGKLVGRAVLTP</sequence>
<accession>A0A0R3M1V4</accession>
<dbReference type="AlphaFoldDB" id="A0A0R3M1V4"/>
<keyword evidence="11" id="KW-1185">Reference proteome</keyword>
<organism evidence="10 11">
    <name type="scientific">Bradyrhizobium valentinum</name>
    <dbReference type="NCBI Taxonomy" id="1518501"/>
    <lineage>
        <taxon>Bacteria</taxon>
        <taxon>Pseudomonadati</taxon>
        <taxon>Pseudomonadota</taxon>
        <taxon>Alphaproteobacteria</taxon>
        <taxon>Hyphomicrobiales</taxon>
        <taxon>Nitrobacteraceae</taxon>
        <taxon>Bradyrhizobium</taxon>
    </lineage>
</organism>
<dbReference type="SMART" id="SM00829">
    <property type="entry name" value="PKS_ER"/>
    <property type="match status" value="1"/>
</dbReference>
<dbReference type="GO" id="GO:0004022">
    <property type="term" value="F:alcohol dehydrogenase (NAD+) activity"/>
    <property type="evidence" value="ECO:0007669"/>
    <property type="project" value="UniProtKB-EC"/>
</dbReference>
<evidence type="ECO:0000256" key="3">
    <source>
        <dbReference type="ARBA" id="ARBA00013190"/>
    </source>
</evidence>